<dbReference type="PRINTS" id="PR00081">
    <property type="entry name" value="GDHRDH"/>
</dbReference>
<dbReference type="InterPro" id="IPR036291">
    <property type="entry name" value="NAD(P)-bd_dom_sf"/>
</dbReference>
<dbReference type="PANTHER" id="PTHR43639">
    <property type="entry name" value="OXIDOREDUCTASE, SHORT-CHAIN DEHYDROGENASE/REDUCTASE FAMILY (AFU_ORTHOLOGUE AFUA_5G02870)"/>
    <property type="match status" value="1"/>
</dbReference>
<proteinExistence type="inferred from homology"/>
<evidence type="ECO:0000256" key="2">
    <source>
        <dbReference type="ARBA" id="ARBA00023002"/>
    </source>
</evidence>
<evidence type="ECO:0000313" key="3">
    <source>
        <dbReference type="EMBL" id="GAA2486836.1"/>
    </source>
</evidence>
<name>A0ABP5YTW6_STRLO</name>
<dbReference type="PRINTS" id="PR00080">
    <property type="entry name" value="SDRFAMILY"/>
</dbReference>
<dbReference type="CDD" id="cd05233">
    <property type="entry name" value="SDR_c"/>
    <property type="match status" value="1"/>
</dbReference>
<gene>
    <name evidence="3" type="ORF">GCM10010276_26450</name>
</gene>
<dbReference type="Gene3D" id="3.40.50.720">
    <property type="entry name" value="NAD(P)-binding Rossmann-like Domain"/>
    <property type="match status" value="1"/>
</dbReference>
<evidence type="ECO:0000256" key="1">
    <source>
        <dbReference type="ARBA" id="ARBA00006484"/>
    </source>
</evidence>
<dbReference type="RefSeq" id="WP_344400358.1">
    <property type="nucleotide sequence ID" value="NZ_BAAASG010000007.1"/>
</dbReference>
<dbReference type="PANTHER" id="PTHR43639:SF1">
    <property type="entry name" value="SHORT-CHAIN DEHYDROGENASE_REDUCTASE FAMILY PROTEIN"/>
    <property type="match status" value="1"/>
</dbReference>
<evidence type="ECO:0000313" key="4">
    <source>
        <dbReference type="Proteomes" id="UP001501777"/>
    </source>
</evidence>
<comment type="similarity">
    <text evidence="1">Belongs to the short-chain dehydrogenases/reductases (SDR) family.</text>
</comment>
<dbReference type="EMBL" id="BAAASG010000007">
    <property type="protein sequence ID" value="GAA2486836.1"/>
    <property type="molecule type" value="Genomic_DNA"/>
</dbReference>
<organism evidence="3 4">
    <name type="scientific">Streptomyces longisporus</name>
    <dbReference type="NCBI Taxonomy" id="1948"/>
    <lineage>
        <taxon>Bacteria</taxon>
        <taxon>Bacillati</taxon>
        <taxon>Actinomycetota</taxon>
        <taxon>Actinomycetes</taxon>
        <taxon>Kitasatosporales</taxon>
        <taxon>Streptomycetaceae</taxon>
        <taxon>Streptomyces</taxon>
    </lineage>
</organism>
<dbReference type="Pfam" id="PF13561">
    <property type="entry name" value="adh_short_C2"/>
    <property type="match status" value="1"/>
</dbReference>
<protein>
    <submittedName>
        <fullName evidence="3">SDR family oxidoreductase</fullName>
    </submittedName>
</protein>
<accession>A0ABP5YTW6</accession>
<keyword evidence="4" id="KW-1185">Reference proteome</keyword>
<reference evidence="4" key="1">
    <citation type="journal article" date="2019" name="Int. J. Syst. Evol. Microbiol.">
        <title>The Global Catalogue of Microorganisms (GCM) 10K type strain sequencing project: providing services to taxonomists for standard genome sequencing and annotation.</title>
        <authorList>
            <consortium name="The Broad Institute Genomics Platform"/>
            <consortium name="The Broad Institute Genome Sequencing Center for Infectious Disease"/>
            <person name="Wu L."/>
            <person name="Ma J."/>
        </authorList>
    </citation>
    <scope>NUCLEOTIDE SEQUENCE [LARGE SCALE GENOMIC DNA]</scope>
    <source>
        <strain evidence="4">JCM 4395</strain>
    </source>
</reference>
<keyword evidence="2" id="KW-0560">Oxidoreductase</keyword>
<comment type="caution">
    <text evidence="3">The sequence shown here is derived from an EMBL/GenBank/DDBJ whole genome shotgun (WGS) entry which is preliminary data.</text>
</comment>
<dbReference type="InterPro" id="IPR002347">
    <property type="entry name" value="SDR_fam"/>
</dbReference>
<dbReference type="SUPFAM" id="SSF51735">
    <property type="entry name" value="NAD(P)-binding Rossmann-fold domains"/>
    <property type="match status" value="1"/>
</dbReference>
<sequence length="237" mass="24546">MSTHHQKVAIITGASQGIGAALVEGYRKLGYAVVATSRTIAPADDADVLTVQGDIADPATAERIVAAAVERFGRIDTVVNNAGVFVAKPFTEYTAEDYAAVTGINVAGFFHLTQQAVPHLLAQGGGHIVNVTTSLVDAADSRVPSVLASLTKGGLQSATKSLAIEYATRGLRVNAVSPGTVKTPMHPEEAHEFLAALHPVGRMGEVSDIVDAVLFLETAPFVTGEILHVDGGMSAGH</sequence>
<dbReference type="Proteomes" id="UP001501777">
    <property type="component" value="Unassembled WGS sequence"/>
</dbReference>